<dbReference type="AlphaFoldDB" id="A0A450WSP2"/>
<dbReference type="PROSITE" id="PS50853">
    <property type="entry name" value="FN3"/>
    <property type="match status" value="1"/>
</dbReference>
<sequence>MSSKKFPTTEGEILALARAMSKGLQDHSDIYPSPPVNVLDFNAAMDAYLAANDAAMAARAQAKYATEAKGEALTAFVGIMKKNLRYAENTVNYDDGDLALIGWSGRRPATPLEAPGQTLSLSSPDRGDDWITLDWEEPEHGGKVAAYKVQRREEGSDDWLDAGMAMETAITLSGQESNKRFAYRVVAVNKAGEGEPSNSLLAVF</sequence>
<dbReference type="CDD" id="cd00063">
    <property type="entry name" value="FN3"/>
    <property type="match status" value="1"/>
</dbReference>
<dbReference type="EMBL" id="CAADFA010000071">
    <property type="protein sequence ID" value="VFJ49442.1"/>
    <property type="molecule type" value="Genomic_DNA"/>
</dbReference>
<accession>A0A450WSP2</accession>
<dbReference type="SMART" id="SM00060">
    <property type="entry name" value="FN3"/>
    <property type="match status" value="1"/>
</dbReference>
<reference evidence="4" key="1">
    <citation type="submission" date="2019-02" db="EMBL/GenBank/DDBJ databases">
        <authorList>
            <person name="Gruber-Vodicka R. H."/>
            <person name="Seah K. B. B."/>
        </authorList>
    </citation>
    <scope>NUCLEOTIDE SEQUENCE</scope>
    <source>
        <strain evidence="2">BECK_BZ163</strain>
        <strain evidence="4">BECK_BZ164</strain>
        <strain evidence="3">BECK_BZ165</strain>
    </source>
</reference>
<dbReference type="EMBL" id="CAADEZ010000027">
    <property type="protein sequence ID" value="VFJ45615.1"/>
    <property type="molecule type" value="Genomic_DNA"/>
</dbReference>
<dbReference type="InterPro" id="IPR013783">
    <property type="entry name" value="Ig-like_fold"/>
</dbReference>
<proteinExistence type="predicted"/>
<evidence type="ECO:0000313" key="2">
    <source>
        <dbReference type="EMBL" id="VFJ45615.1"/>
    </source>
</evidence>
<protein>
    <submittedName>
        <fullName evidence="4">Fibronectin type III domain-containing protein</fullName>
    </submittedName>
</protein>
<dbReference type="Gene3D" id="2.60.40.10">
    <property type="entry name" value="Immunoglobulins"/>
    <property type="match status" value="1"/>
</dbReference>
<feature type="domain" description="Fibronectin type-III" evidence="1">
    <location>
        <begin position="115"/>
        <end position="204"/>
    </location>
</feature>
<dbReference type="InterPro" id="IPR036116">
    <property type="entry name" value="FN3_sf"/>
</dbReference>
<gene>
    <name evidence="2" type="ORF">BECKFM1743A_GA0114220_100276</name>
    <name evidence="4" type="ORF">BECKFM1743B_GA0114221_106623</name>
    <name evidence="3" type="ORF">BECKFM1743C_GA0114222_100716</name>
</gene>
<dbReference type="Pfam" id="PF00041">
    <property type="entry name" value="fn3"/>
    <property type="match status" value="1"/>
</dbReference>
<name>A0A450WSP2_9GAMM</name>
<evidence type="ECO:0000259" key="1">
    <source>
        <dbReference type="PROSITE" id="PS50853"/>
    </source>
</evidence>
<dbReference type="InterPro" id="IPR003961">
    <property type="entry name" value="FN3_dom"/>
</dbReference>
<dbReference type="EMBL" id="CAADFL010000662">
    <property type="protein sequence ID" value="VFK20008.1"/>
    <property type="molecule type" value="Genomic_DNA"/>
</dbReference>
<organism evidence="4">
    <name type="scientific">Candidatus Kentrum sp. FM</name>
    <dbReference type="NCBI Taxonomy" id="2126340"/>
    <lineage>
        <taxon>Bacteria</taxon>
        <taxon>Pseudomonadati</taxon>
        <taxon>Pseudomonadota</taxon>
        <taxon>Gammaproteobacteria</taxon>
        <taxon>Candidatus Kentrum</taxon>
    </lineage>
</organism>
<dbReference type="SUPFAM" id="SSF49265">
    <property type="entry name" value="Fibronectin type III"/>
    <property type="match status" value="1"/>
</dbReference>
<evidence type="ECO:0000313" key="4">
    <source>
        <dbReference type="EMBL" id="VFK20008.1"/>
    </source>
</evidence>
<evidence type="ECO:0000313" key="3">
    <source>
        <dbReference type="EMBL" id="VFJ49442.1"/>
    </source>
</evidence>